<sequence length="1537" mass="171920">MKTQNKFNRAIATFFLLIFFPTLVPTNLYASNNGPNAFDASNFEPVDATDMVNLLTGDMSYVLPLLNVPSPEGGYPLALSYHAGIAMDQEASWIGLGWSLNPGAINRSINGYPDDVTDGETFTFIYDGGGQLNYYKAGIGANLYGINAGVGAYWGSNKTLGGSVSFGVGPATLSVGGGTLGTNVGLGYMDSATNFASNISNGVSLSSFRGSGLQEVGAGISSESISFSQNDYTVRETSNETNVSLGFVNFYYGHTSVDYSLFENRKNFYYGMFYPKKEFSSVVGNNLSDANRIAIYDQGIDNMTNVGEVETQNLCDNIVLSNYDKYRVLGQGISGSIKPSFSEEMLLKANSFSDVNFYRHRDWDSNSFELNRNVFFEFENTNTSFLRVNRTNIIRDEIAEVNSPQSSGSSLLVQQANALMASKTNNSGVYDENYSSEGFSLKNGNRKRVGEFVEAFTNSQILSSSGSLGFIESKNLNRNQPQIYKPKSIGGYKITALDGKVYHYSLPVMNYEIWYKNYGNVNDEYANFVETEQKEPFATDWLLTAVTGPDYIDTNGNNVLDDADYGYWVEFDYGKWSDGYIWNGSSGKNDVVKNGSGLPDRYEIYRGRKQIYYLDAIKTRTHTAYFIKSLRRDAMGQNCSLYNNDNSPISWSSGENYYCGRSWDYNSCGTPLRTKSLAIYNVPTHNQSSDEIIDIYGNEMRYRYMRFPSHYSLKLDKIILVKNGDLIINKNRGLPLVSEKKAYIYENQAFNITKVVKREVTAGNPMNFSTESNGVYYSNPNLNTNEINIHQSENVIDKNDIEGNINLKALKIINFENDDYSLVLNSLNSSSTNKGRLTLKGIQMLGKEGVSYLPEYKFGYASFAEQFNSANEDDWGYNKNNPAAWSLNEIITPSGSKINITYEPDDYSFLASYSSPNPSNIGKGGGIRVKEISTRDEANLSYKVNYFYNIDGFNKDSSLSTYKSSGSLSFKPSKEKAILPYASELPAPIVMYGNVSVEEYGKNNEFLEGTNYKFETLENYQKKSGFAYNIGGSYLTIKKIQDEYISLGKTRFKKFEIKSFLNNLGRLKSIKQYNSKNQLLSMTSNQYSGFNDSENNNGVKEESFLSKSLSYSDYNAVSVSKTNYSSKLLSTKFLSSTIENTKYYDKYDFLTGQVLETRAVSSDGKSFKTKVVPAYLKYASMGSKVDNINNKNMLSQTAAEYSYILDTPTNTWKETGVGITTWNNEWTYKDIEGNATTPTVAKEKIWRKHKSYTWNGVKDVQGIFTNFNNTNDDGFNWALGVGSQPAQWKQTSEVTLYDHYSMLLEMKDINNNRAATKMGDNDTKIMASGNAGYNELFYTSGENLKNTIWLEPEVKMSGSAARTTTLAHTGKYAISTTSSSQLGVLMRNGQHKAGRYKMNVWVHKANAANARINYNATSYAFNGESYDAGDWTLKTHYIDNVPTTDFNVFVNSSDGTTVYYDDLMLRPVASSITGYVYNEWDELSYIVSNNGLATHFEYDAAGRLVKTSVEVLDDLPNLLTGGFKLKAENKQKYKNLP</sequence>
<dbReference type="EMBL" id="AM398681">
    <property type="protein sequence ID" value="CAL44360.1"/>
    <property type="molecule type" value="Genomic_DNA"/>
</dbReference>
<proteinExistence type="predicted"/>
<dbReference type="Proteomes" id="UP000006394">
    <property type="component" value="Chromosome"/>
</dbReference>
<dbReference type="eggNOG" id="COG3188">
    <property type="taxonomic scope" value="Bacteria"/>
</dbReference>
<dbReference type="EnsemblBacteria" id="CAL44360">
    <property type="protein sequence ID" value="CAL44360"/>
    <property type="gene ID" value="FP2305"/>
</dbReference>
<dbReference type="PROSITE" id="PS00018">
    <property type="entry name" value="EF_HAND_1"/>
    <property type="match status" value="1"/>
</dbReference>
<accession>A6H1Y6</accession>
<evidence type="ECO:0000313" key="2">
    <source>
        <dbReference type="Proteomes" id="UP000006394"/>
    </source>
</evidence>
<reference evidence="1 2" key="1">
    <citation type="journal article" date="2007" name="Nat. Biotechnol.">
        <title>Complete genome sequence of the fish pathogen Flavobacterium psychrophilum.</title>
        <authorList>
            <person name="Duchaud E."/>
            <person name="Boussaha M."/>
            <person name="Loux V."/>
            <person name="Bernardet J.F."/>
            <person name="Michel C."/>
            <person name="Kerouault B."/>
            <person name="Mondot S."/>
            <person name="Nicolas P."/>
            <person name="Bossy R."/>
            <person name="Caron C."/>
            <person name="Bessieres P."/>
            <person name="Gibrat J.F."/>
            <person name="Claverol S."/>
            <person name="Dumetz F."/>
            <person name="Le Henaff M."/>
            <person name="Benmansour A."/>
        </authorList>
    </citation>
    <scope>NUCLEOTIDE SEQUENCE [LARGE SCALE GENOMIC DNA]</scope>
    <source>
        <strain evidence="2">ATCC 49511 / DSM 21280 / CIP 103535 / JIP02/86</strain>
    </source>
</reference>
<dbReference type="HOGENOM" id="CLU_236222_0_0_10"/>
<organism evidence="1 2">
    <name type="scientific">Flavobacterium psychrophilum (strain ATCC 49511 / DSM 21280 / CIP 103535 / JIP02/86)</name>
    <dbReference type="NCBI Taxonomy" id="402612"/>
    <lineage>
        <taxon>Bacteria</taxon>
        <taxon>Pseudomonadati</taxon>
        <taxon>Bacteroidota</taxon>
        <taxon>Flavobacteriia</taxon>
        <taxon>Flavobacteriales</taxon>
        <taxon>Flavobacteriaceae</taxon>
        <taxon>Flavobacterium</taxon>
    </lineage>
</organism>
<dbReference type="PATRIC" id="fig|402612.5.peg.2356"/>
<dbReference type="OrthoDB" id="9814627at2"/>
<evidence type="ECO:0000313" key="1">
    <source>
        <dbReference type="EMBL" id="CAL44360.1"/>
    </source>
</evidence>
<dbReference type="RefSeq" id="WP_011964394.1">
    <property type="nucleotide sequence ID" value="NC_009613.3"/>
</dbReference>
<dbReference type="STRING" id="402612.FP2305"/>
<keyword evidence="2" id="KW-1185">Reference proteome</keyword>
<name>A6H1Y6_FLAPJ</name>
<protein>
    <submittedName>
        <fullName evidence="1">Uncharacterized protein</fullName>
    </submittedName>
</protein>
<dbReference type="KEGG" id="fps:FP2305"/>
<dbReference type="InterPro" id="IPR018247">
    <property type="entry name" value="EF_Hand_1_Ca_BS"/>
</dbReference>
<dbReference type="GeneID" id="66553410"/>
<gene>
    <name evidence="1" type="ordered locus">FP2305</name>
</gene>